<dbReference type="RefSeq" id="WP_250912583.1">
    <property type="nucleotide sequence ID" value="NZ_JAMXLX010000001.1"/>
</dbReference>
<dbReference type="AlphaFoldDB" id="A0AAJ1BT25"/>
<evidence type="ECO:0000313" key="2">
    <source>
        <dbReference type="Proteomes" id="UP001155380"/>
    </source>
</evidence>
<name>A0AAJ1BT25_9HYPH</name>
<organism evidence="1 2">
    <name type="scientific">Ciceribacter sichuanensis</name>
    <dbReference type="NCBI Taxonomy" id="2949647"/>
    <lineage>
        <taxon>Bacteria</taxon>
        <taxon>Pseudomonadati</taxon>
        <taxon>Pseudomonadota</taxon>
        <taxon>Alphaproteobacteria</taxon>
        <taxon>Hyphomicrobiales</taxon>
        <taxon>Rhizobiaceae</taxon>
        <taxon>Ciceribacter</taxon>
    </lineage>
</organism>
<reference evidence="1" key="1">
    <citation type="submission" date="2022-06" db="EMBL/GenBank/DDBJ databases">
        <authorList>
            <person name="Sun Q."/>
        </authorList>
    </citation>
    <scope>NUCLEOTIDE SEQUENCE</scope>
    <source>
        <strain evidence="1">S101</strain>
    </source>
</reference>
<dbReference type="EMBL" id="JAMXLX010000001">
    <property type="protein sequence ID" value="MCO5955872.1"/>
    <property type="molecule type" value="Genomic_DNA"/>
</dbReference>
<sequence length="140" mass="15206">MAIRLRPHHLLCMLTFVGKGYSPRFTANYEVLARRLSRGETIVVVEGPDDICTPLLEDENAPHCLGESVSGRDAVALASVSGLLGRPLSVGSSIVPGASLFRTLRRHFASGRLRAACTGCEWTSLCDHVAEGGYREVRIR</sequence>
<gene>
    <name evidence="1" type="ORF">NBH21_03710</name>
</gene>
<dbReference type="Proteomes" id="UP001155380">
    <property type="component" value="Unassembled WGS sequence"/>
</dbReference>
<proteinExistence type="predicted"/>
<protein>
    <submittedName>
        <fullName evidence="1">DUF1284 domain-containing protein</fullName>
    </submittedName>
</protein>
<evidence type="ECO:0000313" key="1">
    <source>
        <dbReference type="EMBL" id="MCO5955872.1"/>
    </source>
</evidence>
<comment type="caution">
    <text evidence="1">The sequence shown here is derived from an EMBL/GenBank/DDBJ whole genome shotgun (WGS) entry which is preliminary data.</text>
</comment>
<accession>A0AAJ1BT25</accession>
<dbReference type="InterPro" id="IPR009702">
    <property type="entry name" value="DUF1284"/>
</dbReference>
<dbReference type="Pfam" id="PF06935">
    <property type="entry name" value="DUF1284"/>
    <property type="match status" value="1"/>
</dbReference>